<protein>
    <submittedName>
        <fullName evidence="1">Uncharacterized protein</fullName>
    </submittedName>
</protein>
<dbReference type="PROSITE" id="PS51257">
    <property type="entry name" value="PROKAR_LIPOPROTEIN"/>
    <property type="match status" value="1"/>
</dbReference>
<dbReference type="Proteomes" id="UP000053593">
    <property type="component" value="Unassembled WGS sequence"/>
</dbReference>
<dbReference type="HOGENOM" id="CLU_2758038_0_0_1"/>
<reference evidence="1 2" key="1">
    <citation type="submission" date="2014-04" db="EMBL/GenBank/DDBJ databases">
        <title>Evolutionary Origins and Diversification of the Mycorrhizal Mutualists.</title>
        <authorList>
            <consortium name="DOE Joint Genome Institute"/>
            <consortium name="Mycorrhizal Genomics Consortium"/>
            <person name="Kohler A."/>
            <person name="Kuo A."/>
            <person name="Nagy L.G."/>
            <person name="Floudas D."/>
            <person name="Copeland A."/>
            <person name="Barry K.W."/>
            <person name="Cichocki N."/>
            <person name="Veneault-Fourrey C."/>
            <person name="LaButti K."/>
            <person name="Lindquist E.A."/>
            <person name="Lipzen A."/>
            <person name="Lundell T."/>
            <person name="Morin E."/>
            <person name="Murat C."/>
            <person name="Riley R."/>
            <person name="Ohm R."/>
            <person name="Sun H."/>
            <person name="Tunlid A."/>
            <person name="Henrissat B."/>
            <person name="Grigoriev I.V."/>
            <person name="Hibbett D.S."/>
            <person name="Martin F."/>
        </authorList>
    </citation>
    <scope>NUCLEOTIDE SEQUENCE [LARGE SCALE GENOMIC DNA]</scope>
    <source>
        <strain evidence="1 2">FD-317 M1</strain>
    </source>
</reference>
<name>A0A0D0CI82_9AGAR</name>
<evidence type="ECO:0000313" key="1">
    <source>
        <dbReference type="EMBL" id="KIK57987.1"/>
    </source>
</evidence>
<dbReference type="AlphaFoldDB" id="A0A0D0CI82"/>
<keyword evidence="2" id="KW-1185">Reference proteome</keyword>
<accession>A0A0D0CI82</accession>
<proteinExistence type="predicted"/>
<evidence type="ECO:0000313" key="2">
    <source>
        <dbReference type="Proteomes" id="UP000053593"/>
    </source>
</evidence>
<sequence length="70" mass="7768">MTRALLAYLSSPLSGSCLDTIGEILPKPKIPPKCRCTRIKARSTQSYPAPRRFLNLKACQQLKEGSIHVN</sequence>
<organism evidence="1 2">
    <name type="scientific">Collybiopsis luxurians FD-317 M1</name>
    <dbReference type="NCBI Taxonomy" id="944289"/>
    <lineage>
        <taxon>Eukaryota</taxon>
        <taxon>Fungi</taxon>
        <taxon>Dikarya</taxon>
        <taxon>Basidiomycota</taxon>
        <taxon>Agaricomycotina</taxon>
        <taxon>Agaricomycetes</taxon>
        <taxon>Agaricomycetidae</taxon>
        <taxon>Agaricales</taxon>
        <taxon>Marasmiineae</taxon>
        <taxon>Omphalotaceae</taxon>
        <taxon>Collybiopsis</taxon>
        <taxon>Collybiopsis luxurians</taxon>
    </lineage>
</organism>
<gene>
    <name evidence="1" type="ORF">GYMLUDRAFT_703744</name>
</gene>
<dbReference type="EMBL" id="KN834787">
    <property type="protein sequence ID" value="KIK57987.1"/>
    <property type="molecule type" value="Genomic_DNA"/>
</dbReference>